<protein>
    <submittedName>
        <fullName evidence="2">Uncharacterized protein</fullName>
    </submittedName>
</protein>
<reference evidence="2" key="1">
    <citation type="submission" date="2022-10" db="EMBL/GenBank/DDBJ databases">
        <title>Culturing micro-colonial fungi from biological soil crusts in the Mojave desert and describing Neophaeococcomyces mojavensis, and introducing the new genera and species Taxawa tesnikishii.</title>
        <authorList>
            <person name="Kurbessoian T."/>
            <person name="Stajich J.E."/>
        </authorList>
    </citation>
    <scope>NUCLEOTIDE SEQUENCE</scope>
    <source>
        <strain evidence="2">TK_41</strain>
    </source>
</reference>
<accession>A0AA39CNG0</accession>
<name>A0AA39CNG0_9EURO</name>
<evidence type="ECO:0000256" key="1">
    <source>
        <dbReference type="SAM" id="MobiDB-lite"/>
    </source>
</evidence>
<dbReference type="CDD" id="cd00303">
    <property type="entry name" value="retropepsin_like"/>
    <property type="match status" value="1"/>
</dbReference>
<feature type="region of interest" description="Disordered" evidence="1">
    <location>
        <begin position="1"/>
        <end position="73"/>
    </location>
</feature>
<keyword evidence="3" id="KW-1185">Reference proteome</keyword>
<comment type="caution">
    <text evidence="2">The sequence shown here is derived from an EMBL/GenBank/DDBJ whole genome shotgun (WGS) entry which is preliminary data.</text>
</comment>
<sequence length="421" mass="47610">MLSFPRHTYDRDEGDFIPSERTTRPTRAQRIAEERVSSQYGASDRFQVPVSRATYSAKRQDPTQTDLQKRRNDLPTYRVDELRAVDSNAGKVFIDTGSYATPAGEVSVSYDPASLAYIIDQFARLNTAPGPQDRVEVEPNPFVRPGKSFYLPMVIEGVFFQVIPDTGSCINVISTNALKIIQEKSGSDAYARLSRTRVSFPMADGTPLYTYQPVRLNWQFYNSSPTARPAYDTFYPVDIVGSFVSVVVGCRFLQDYSVMTSLRWLVERDSGYRRTAKLLRVGQATQWFSLSLDQIPVHAYMDSGSDVDLISPEFVEKNHLRCSETGIEDPREVQLIDGQTQQQLSQALQNLAQDTSAKRRDITTEVQKKASERQKLASNRRNTASIDAEIAALRKRLGAVITDHEIEKLRLQQYYAGNKRD</sequence>
<evidence type="ECO:0000313" key="2">
    <source>
        <dbReference type="EMBL" id="KAJ9615833.1"/>
    </source>
</evidence>
<dbReference type="AlphaFoldDB" id="A0AA39CNG0"/>
<gene>
    <name evidence="2" type="ORF">H2200_001910</name>
</gene>
<evidence type="ECO:0000313" key="3">
    <source>
        <dbReference type="Proteomes" id="UP001172673"/>
    </source>
</evidence>
<dbReference type="EMBL" id="JAPDRK010000002">
    <property type="protein sequence ID" value="KAJ9615833.1"/>
    <property type="molecule type" value="Genomic_DNA"/>
</dbReference>
<proteinExistence type="predicted"/>
<feature type="region of interest" description="Disordered" evidence="1">
    <location>
        <begin position="355"/>
        <end position="381"/>
    </location>
</feature>
<feature type="compositionally biased region" description="Basic and acidic residues" evidence="1">
    <location>
        <begin position="356"/>
        <end position="375"/>
    </location>
</feature>
<dbReference type="Proteomes" id="UP001172673">
    <property type="component" value="Unassembled WGS sequence"/>
</dbReference>
<organism evidence="2 3">
    <name type="scientific">Cladophialophora chaetospira</name>
    <dbReference type="NCBI Taxonomy" id="386627"/>
    <lineage>
        <taxon>Eukaryota</taxon>
        <taxon>Fungi</taxon>
        <taxon>Dikarya</taxon>
        <taxon>Ascomycota</taxon>
        <taxon>Pezizomycotina</taxon>
        <taxon>Eurotiomycetes</taxon>
        <taxon>Chaetothyriomycetidae</taxon>
        <taxon>Chaetothyriales</taxon>
        <taxon>Herpotrichiellaceae</taxon>
        <taxon>Cladophialophora</taxon>
    </lineage>
</organism>